<feature type="chain" id="PRO_5029730134" evidence="1">
    <location>
        <begin position="26"/>
        <end position="110"/>
    </location>
</feature>
<dbReference type="InterPro" id="IPR044741">
    <property type="entry name" value="NsLTP-like"/>
</dbReference>
<keyword evidence="4" id="KW-1185">Reference proteome</keyword>
<evidence type="ECO:0000259" key="2">
    <source>
        <dbReference type="SMART" id="SM00499"/>
    </source>
</evidence>
<sequence length="110" mass="11950">MKKSQTLIVVVAMVMMFLLLEVSYGNRVIKGSKAMNLCNMSEDDLKICKPSVTKPNPVDPSLDCCTALSKADLTCLCSYKNSMVLPLYGIDPDLAMQLPAKCSLTPPTTC</sequence>
<reference evidence="3 4" key="1">
    <citation type="submission" date="2020-06" db="EMBL/GenBank/DDBJ databases">
        <title>Transcriptomic and genomic resources for Thalictrum thalictroides and T. hernandezii: Facilitating candidate gene discovery in an emerging model plant lineage.</title>
        <authorList>
            <person name="Arias T."/>
            <person name="Riano-Pachon D.M."/>
            <person name="Di Stilio V.S."/>
        </authorList>
    </citation>
    <scope>NUCLEOTIDE SEQUENCE [LARGE SCALE GENOMIC DNA]</scope>
    <source>
        <strain evidence="4">cv. WT478/WT964</strain>
        <tissue evidence="3">Leaves</tissue>
    </source>
</reference>
<dbReference type="AlphaFoldDB" id="A0A7J6VU88"/>
<dbReference type="Proteomes" id="UP000554482">
    <property type="component" value="Unassembled WGS sequence"/>
</dbReference>
<organism evidence="3 4">
    <name type="scientific">Thalictrum thalictroides</name>
    <name type="common">Rue-anemone</name>
    <name type="synonym">Anemone thalictroides</name>
    <dbReference type="NCBI Taxonomy" id="46969"/>
    <lineage>
        <taxon>Eukaryota</taxon>
        <taxon>Viridiplantae</taxon>
        <taxon>Streptophyta</taxon>
        <taxon>Embryophyta</taxon>
        <taxon>Tracheophyta</taxon>
        <taxon>Spermatophyta</taxon>
        <taxon>Magnoliopsida</taxon>
        <taxon>Ranunculales</taxon>
        <taxon>Ranunculaceae</taxon>
        <taxon>Thalictroideae</taxon>
        <taxon>Thalictrum</taxon>
    </lineage>
</organism>
<dbReference type="InterPro" id="IPR036312">
    <property type="entry name" value="Bifun_inhib/LTP/seed_sf"/>
</dbReference>
<dbReference type="GO" id="GO:0009627">
    <property type="term" value="P:systemic acquired resistance"/>
    <property type="evidence" value="ECO:0007669"/>
    <property type="project" value="InterPro"/>
</dbReference>
<accession>A0A7J6VU88</accession>
<dbReference type="Gene3D" id="1.10.110.10">
    <property type="entry name" value="Plant lipid-transfer and hydrophobic proteins"/>
    <property type="match status" value="1"/>
</dbReference>
<dbReference type="SMART" id="SM00499">
    <property type="entry name" value="AAI"/>
    <property type="match status" value="1"/>
</dbReference>
<gene>
    <name evidence="3" type="ORF">FRX31_022678</name>
</gene>
<proteinExistence type="predicted"/>
<evidence type="ECO:0000313" key="3">
    <source>
        <dbReference type="EMBL" id="KAF5187740.1"/>
    </source>
</evidence>
<feature type="domain" description="Bifunctional inhibitor/plant lipid transfer protein/seed storage helical" evidence="2">
    <location>
        <begin position="38"/>
        <end position="110"/>
    </location>
</feature>
<dbReference type="InterPro" id="IPR016140">
    <property type="entry name" value="Bifunc_inhib/LTP/seed_store"/>
</dbReference>
<comment type="caution">
    <text evidence="3">The sequence shown here is derived from an EMBL/GenBank/DDBJ whole genome shotgun (WGS) entry which is preliminary data.</text>
</comment>
<dbReference type="CDD" id="cd04660">
    <property type="entry name" value="nsLTP_like"/>
    <property type="match status" value="1"/>
</dbReference>
<dbReference type="InterPro" id="IPR039265">
    <property type="entry name" value="DIR1-like"/>
</dbReference>
<protein>
    <submittedName>
        <fullName evidence="3">Bifunctional inhibitor/lipid-transfer protein/seed storage 2S albumin superfamily protein</fullName>
    </submittedName>
</protein>
<dbReference type="SUPFAM" id="SSF47699">
    <property type="entry name" value="Bifunctional inhibitor/lipid-transfer protein/seed storage 2S albumin"/>
    <property type="match status" value="1"/>
</dbReference>
<dbReference type="PANTHER" id="PTHR33122:SF60">
    <property type="entry name" value="LIPID-TRANSFER PROTEIN DIR1-RELATED"/>
    <property type="match status" value="1"/>
</dbReference>
<dbReference type="Pfam" id="PF14368">
    <property type="entry name" value="LTP_2"/>
    <property type="match status" value="1"/>
</dbReference>
<dbReference type="PANTHER" id="PTHR33122">
    <property type="entry name" value="LIPID BINDING PROTEIN-RELATED"/>
    <property type="match status" value="1"/>
</dbReference>
<dbReference type="OrthoDB" id="643149at2759"/>
<feature type="signal peptide" evidence="1">
    <location>
        <begin position="1"/>
        <end position="25"/>
    </location>
</feature>
<evidence type="ECO:0000256" key="1">
    <source>
        <dbReference type="SAM" id="SignalP"/>
    </source>
</evidence>
<name>A0A7J6VU88_THATH</name>
<dbReference type="EMBL" id="JABWDY010027645">
    <property type="protein sequence ID" value="KAF5187740.1"/>
    <property type="molecule type" value="Genomic_DNA"/>
</dbReference>
<dbReference type="GO" id="GO:0005504">
    <property type="term" value="F:fatty acid binding"/>
    <property type="evidence" value="ECO:0007669"/>
    <property type="project" value="InterPro"/>
</dbReference>
<evidence type="ECO:0000313" key="4">
    <source>
        <dbReference type="Proteomes" id="UP000554482"/>
    </source>
</evidence>
<keyword evidence="1" id="KW-0732">Signal</keyword>